<name>A0A1B2HCW4_9PSEU</name>
<dbReference type="SUPFAM" id="SSF47413">
    <property type="entry name" value="lambda repressor-like DNA-binding domains"/>
    <property type="match status" value="1"/>
</dbReference>
<evidence type="ECO:0008006" key="3">
    <source>
        <dbReference type="Google" id="ProtNLM"/>
    </source>
</evidence>
<dbReference type="STRING" id="1586287.BBK82_05175"/>
<dbReference type="KEGG" id="led:BBK82_05175"/>
<dbReference type="InterPro" id="IPR001387">
    <property type="entry name" value="Cro/C1-type_HTH"/>
</dbReference>
<evidence type="ECO:0000313" key="2">
    <source>
        <dbReference type="Proteomes" id="UP000093053"/>
    </source>
</evidence>
<dbReference type="GO" id="GO:0003677">
    <property type="term" value="F:DNA binding"/>
    <property type="evidence" value="ECO:0007669"/>
    <property type="project" value="InterPro"/>
</dbReference>
<sequence length="138" mass="15173">MSEDIEVTALGAAMEDARLEKGMRWSQVAREVGMTPQNLLRIRKGEITVTTLAARGIERVFDWPQGRVEALESAGSPLPDPATFNPMTASVDDLARVIAAMIDSERYSDEEIAATIRDLRTRRASNGAQARGREARES</sequence>
<proteinExistence type="predicted"/>
<accession>A0A1B2HCW4</accession>
<reference evidence="1 2" key="1">
    <citation type="submission" date="2016-07" db="EMBL/GenBank/DDBJ databases">
        <title>Complete genome sequence of the Lentzea guizhouensis DHS C013.</title>
        <authorList>
            <person name="Cao C."/>
        </authorList>
    </citation>
    <scope>NUCLEOTIDE SEQUENCE [LARGE SCALE GENOMIC DNA]</scope>
    <source>
        <strain evidence="1 2">DHS C013</strain>
    </source>
</reference>
<dbReference type="AlphaFoldDB" id="A0A1B2HCW4"/>
<dbReference type="Proteomes" id="UP000093053">
    <property type="component" value="Chromosome"/>
</dbReference>
<gene>
    <name evidence="1" type="ORF">BBK82_05175</name>
</gene>
<dbReference type="InterPro" id="IPR010982">
    <property type="entry name" value="Lambda_DNA-bd_dom_sf"/>
</dbReference>
<dbReference type="EMBL" id="CP016793">
    <property type="protein sequence ID" value="ANZ35565.1"/>
    <property type="molecule type" value="Genomic_DNA"/>
</dbReference>
<dbReference type="RefSeq" id="WP_065913975.1">
    <property type="nucleotide sequence ID" value="NZ_CP016793.1"/>
</dbReference>
<dbReference type="OrthoDB" id="3538837at2"/>
<organism evidence="1 2">
    <name type="scientific">Lentzea guizhouensis</name>
    <dbReference type="NCBI Taxonomy" id="1586287"/>
    <lineage>
        <taxon>Bacteria</taxon>
        <taxon>Bacillati</taxon>
        <taxon>Actinomycetota</taxon>
        <taxon>Actinomycetes</taxon>
        <taxon>Pseudonocardiales</taxon>
        <taxon>Pseudonocardiaceae</taxon>
        <taxon>Lentzea</taxon>
    </lineage>
</organism>
<evidence type="ECO:0000313" key="1">
    <source>
        <dbReference type="EMBL" id="ANZ35565.1"/>
    </source>
</evidence>
<dbReference type="CDD" id="cd00093">
    <property type="entry name" value="HTH_XRE"/>
    <property type="match status" value="1"/>
</dbReference>
<protein>
    <recommendedName>
        <fullName evidence="3">HTH cro/C1-type domain-containing protein</fullName>
    </recommendedName>
</protein>
<keyword evidence="2" id="KW-1185">Reference proteome</keyword>